<protein>
    <submittedName>
        <fullName evidence="7">ABC transporter ATP-binding protein</fullName>
    </submittedName>
</protein>
<comment type="subcellular location">
    <subcellularLocation>
        <location evidence="1">Cell inner membrane</location>
        <topology evidence="1">Peripheral membrane protein</topology>
    </subcellularLocation>
</comment>
<evidence type="ECO:0000259" key="6">
    <source>
        <dbReference type="PROSITE" id="PS50893"/>
    </source>
</evidence>
<evidence type="ECO:0000256" key="2">
    <source>
        <dbReference type="ARBA" id="ARBA00005417"/>
    </source>
</evidence>
<keyword evidence="3" id="KW-0813">Transport</keyword>
<comment type="similarity">
    <text evidence="2">Belongs to the ABC transporter superfamily.</text>
</comment>
<dbReference type="Pfam" id="PF00005">
    <property type="entry name" value="ABC_tran"/>
    <property type="match status" value="1"/>
</dbReference>
<name>A0A931FSJ1_9HYPH</name>
<evidence type="ECO:0000256" key="3">
    <source>
        <dbReference type="ARBA" id="ARBA00022448"/>
    </source>
</evidence>
<dbReference type="SUPFAM" id="SSF52540">
    <property type="entry name" value="P-loop containing nucleoside triphosphate hydrolases"/>
    <property type="match status" value="1"/>
</dbReference>
<keyword evidence="4" id="KW-0547">Nucleotide-binding</keyword>
<dbReference type="CDD" id="cd03257">
    <property type="entry name" value="ABC_NikE_OppD_transporters"/>
    <property type="match status" value="1"/>
</dbReference>
<dbReference type="GO" id="GO:0016887">
    <property type="term" value="F:ATP hydrolysis activity"/>
    <property type="evidence" value="ECO:0007669"/>
    <property type="project" value="InterPro"/>
</dbReference>
<dbReference type="GO" id="GO:0055085">
    <property type="term" value="P:transmembrane transport"/>
    <property type="evidence" value="ECO:0007669"/>
    <property type="project" value="UniProtKB-ARBA"/>
</dbReference>
<comment type="caution">
    <text evidence="7">The sequence shown here is derived from an EMBL/GenBank/DDBJ whole genome shotgun (WGS) entry which is preliminary data.</text>
</comment>
<feature type="domain" description="ABC transporter" evidence="6">
    <location>
        <begin position="8"/>
        <end position="260"/>
    </location>
</feature>
<dbReference type="RefSeq" id="WP_196273666.1">
    <property type="nucleotide sequence ID" value="NZ_JADQDO010000019.1"/>
</dbReference>
<dbReference type="GO" id="GO:0005524">
    <property type="term" value="F:ATP binding"/>
    <property type="evidence" value="ECO:0007669"/>
    <property type="project" value="UniProtKB-KW"/>
</dbReference>
<keyword evidence="5 7" id="KW-0067">ATP-binding</keyword>
<dbReference type="GO" id="GO:0015833">
    <property type="term" value="P:peptide transport"/>
    <property type="evidence" value="ECO:0007669"/>
    <property type="project" value="InterPro"/>
</dbReference>
<evidence type="ECO:0000313" key="7">
    <source>
        <dbReference type="EMBL" id="MBF9235673.1"/>
    </source>
</evidence>
<evidence type="ECO:0000256" key="1">
    <source>
        <dbReference type="ARBA" id="ARBA00004417"/>
    </source>
</evidence>
<evidence type="ECO:0000256" key="4">
    <source>
        <dbReference type="ARBA" id="ARBA00022741"/>
    </source>
</evidence>
<reference evidence="7" key="1">
    <citation type="submission" date="2020-11" db="EMBL/GenBank/DDBJ databases">
        <authorList>
            <person name="Kim M.K."/>
        </authorList>
    </citation>
    <scope>NUCLEOTIDE SEQUENCE</scope>
    <source>
        <strain evidence="7">BT350</strain>
    </source>
</reference>
<dbReference type="InterPro" id="IPR003439">
    <property type="entry name" value="ABC_transporter-like_ATP-bd"/>
</dbReference>
<dbReference type="Pfam" id="PF08352">
    <property type="entry name" value="oligo_HPY"/>
    <property type="match status" value="1"/>
</dbReference>
<dbReference type="EMBL" id="JADQDO010000019">
    <property type="protein sequence ID" value="MBF9235673.1"/>
    <property type="molecule type" value="Genomic_DNA"/>
</dbReference>
<dbReference type="Proteomes" id="UP000599312">
    <property type="component" value="Unassembled WGS sequence"/>
</dbReference>
<dbReference type="PANTHER" id="PTHR43776">
    <property type="entry name" value="TRANSPORT ATP-BINDING PROTEIN"/>
    <property type="match status" value="1"/>
</dbReference>
<dbReference type="PROSITE" id="PS50893">
    <property type="entry name" value="ABC_TRANSPORTER_2"/>
    <property type="match status" value="1"/>
</dbReference>
<evidence type="ECO:0000313" key="8">
    <source>
        <dbReference type="Proteomes" id="UP000599312"/>
    </source>
</evidence>
<dbReference type="InterPro" id="IPR027417">
    <property type="entry name" value="P-loop_NTPase"/>
</dbReference>
<gene>
    <name evidence="7" type="ORF">I2H38_20125</name>
</gene>
<dbReference type="InterPro" id="IPR013563">
    <property type="entry name" value="Oligopep_ABC_C"/>
</dbReference>
<dbReference type="PROSITE" id="PS00211">
    <property type="entry name" value="ABC_TRANSPORTER_1"/>
    <property type="match status" value="1"/>
</dbReference>
<dbReference type="GO" id="GO:0005886">
    <property type="term" value="C:plasma membrane"/>
    <property type="evidence" value="ECO:0007669"/>
    <property type="project" value="UniProtKB-SubCell"/>
</dbReference>
<keyword evidence="8" id="KW-1185">Reference proteome</keyword>
<proteinExistence type="inferred from homology"/>
<dbReference type="SMART" id="SM00382">
    <property type="entry name" value="AAA"/>
    <property type="match status" value="1"/>
</dbReference>
<dbReference type="InterPro" id="IPR017871">
    <property type="entry name" value="ABC_transporter-like_CS"/>
</dbReference>
<accession>A0A931FSJ1</accession>
<dbReference type="InterPro" id="IPR003593">
    <property type="entry name" value="AAA+_ATPase"/>
</dbReference>
<organism evidence="7 8">
    <name type="scientific">Microvirga alba</name>
    <dbReference type="NCBI Taxonomy" id="2791025"/>
    <lineage>
        <taxon>Bacteria</taxon>
        <taxon>Pseudomonadati</taxon>
        <taxon>Pseudomonadota</taxon>
        <taxon>Alphaproteobacteria</taxon>
        <taxon>Hyphomicrobiales</taxon>
        <taxon>Methylobacteriaceae</taxon>
        <taxon>Microvirga</taxon>
    </lineage>
</organism>
<dbReference type="InterPro" id="IPR050319">
    <property type="entry name" value="ABC_transp_ATP-bind"/>
</dbReference>
<dbReference type="Gene3D" id="3.40.50.300">
    <property type="entry name" value="P-loop containing nucleotide triphosphate hydrolases"/>
    <property type="match status" value="1"/>
</dbReference>
<sequence length="287" mass="32176">MTLAIEGIGLSKIYNSREKMPGISGLWRRKKIAAVADVTIRLEQGKTLAVVGESGSGKSTLGRLLAMMETPDSGSLRFEGRQASELSRAERLALRRRIQMIFQDPYESLDPRLSIRDSVEEPLLALRIDAKEREERVFAALADVELSPPERYLSLRPHQLSGGQRQRVAIARAIVLRPTILIADEPTSMLDVSLRIGILRLLERIRARTGIAILLITHDLALANYASDRVMVMYGGRVVEEGETRVLLKDPKHSYTKLLVASAPRLEPGRQRQRLTRPRPELIMDTT</sequence>
<dbReference type="AlphaFoldDB" id="A0A931FSJ1"/>
<evidence type="ECO:0000256" key="5">
    <source>
        <dbReference type="ARBA" id="ARBA00022840"/>
    </source>
</evidence>